<dbReference type="PANTHER" id="PTHR10302">
    <property type="entry name" value="SINGLE-STRANDED DNA-BINDING PROTEIN"/>
    <property type="match status" value="1"/>
</dbReference>
<keyword evidence="2" id="KW-0233">DNA recombination</keyword>
<dbReference type="Pfam" id="PF00436">
    <property type="entry name" value="SSB"/>
    <property type="match status" value="1"/>
</dbReference>
<feature type="compositionally biased region" description="Low complexity" evidence="4">
    <location>
        <begin position="122"/>
        <end position="219"/>
    </location>
</feature>
<dbReference type="EMBL" id="JABAEB010000007">
    <property type="protein sequence ID" value="NLQ23766.1"/>
    <property type="molecule type" value="Genomic_DNA"/>
</dbReference>
<keyword evidence="2" id="KW-0234">DNA repair</keyword>
<keyword evidence="2" id="KW-0235">DNA replication</keyword>
<dbReference type="Proteomes" id="UP000527352">
    <property type="component" value="Unassembled WGS sequence"/>
</dbReference>
<dbReference type="HAMAP" id="MF_00984">
    <property type="entry name" value="SSB"/>
    <property type="match status" value="1"/>
</dbReference>
<proteinExistence type="inferred from homology"/>
<evidence type="ECO:0000256" key="2">
    <source>
        <dbReference type="HAMAP-Rule" id="MF_00984"/>
    </source>
</evidence>
<keyword evidence="2" id="KW-0227">DNA damage</keyword>
<name>A0ABX1KNH3_9GAMM</name>
<feature type="short sequence motif" description="Important for interaction with partner proteins" evidence="2">
    <location>
        <begin position="230"/>
        <end position="235"/>
    </location>
</feature>
<dbReference type="CDD" id="cd04496">
    <property type="entry name" value="SSB_OBF"/>
    <property type="match status" value="1"/>
</dbReference>
<dbReference type="PANTHER" id="PTHR10302:SF27">
    <property type="entry name" value="SINGLE-STRANDED DNA-BINDING PROTEIN"/>
    <property type="match status" value="1"/>
</dbReference>
<dbReference type="RefSeq" id="WP_168825597.1">
    <property type="nucleotide sequence ID" value="NZ_JABAEB010000007.1"/>
</dbReference>
<keyword evidence="1 2" id="KW-0238">DNA-binding</keyword>
<evidence type="ECO:0000256" key="4">
    <source>
        <dbReference type="SAM" id="MobiDB-lite"/>
    </source>
</evidence>
<comment type="caution">
    <text evidence="5">The sequence shown here is derived from an EMBL/GenBank/DDBJ whole genome shotgun (WGS) entry which is preliminary data.</text>
</comment>
<comment type="subunit">
    <text evidence="2">Homotetramer.</text>
</comment>
<keyword evidence="6" id="KW-1185">Reference proteome</keyword>
<dbReference type="GO" id="GO:0003677">
    <property type="term" value="F:DNA binding"/>
    <property type="evidence" value="ECO:0007669"/>
    <property type="project" value="UniProtKB-KW"/>
</dbReference>
<evidence type="ECO:0000313" key="5">
    <source>
        <dbReference type="EMBL" id="NLQ23766.1"/>
    </source>
</evidence>
<dbReference type="InterPro" id="IPR011344">
    <property type="entry name" value="ssDNA-bd"/>
</dbReference>
<evidence type="ECO:0000256" key="3">
    <source>
        <dbReference type="RuleBase" id="RU000524"/>
    </source>
</evidence>
<organism evidence="5 6">
    <name type="scientific">Shewanella oncorhynchi</name>
    <dbReference type="NCBI Taxonomy" id="2726434"/>
    <lineage>
        <taxon>Bacteria</taxon>
        <taxon>Pseudomonadati</taxon>
        <taxon>Pseudomonadota</taxon>
        <taxon>Gammaproteobacteria</taxon>
        <taxon>Alteromonadales</taxon>
        <taxon>Shewanellaceae</taxon>
        <taxon>Shewanella</taxon>
    </lineage>
</organism>
<evidence type="ECO:0000256" key="1">
    <source>
        <dbReference type="ARBA" id="ARBA00023125"/>
    </source>
</evidence>
<dbReference type="NCBIfam" id="TIGR00621">
    <property type="entry name" value="ssb"/>
    <property type="match status" value="1"/>
</dbReference>
<evidence type="ECO:0000313" key="6">
    <source>
        <dbReference type="Proteomes" id="UP000527352"/>
    </source>
</evidence>
<dbReference type="Gene3D" id="2.40.50.140">
    <property type="entry name" value="Nucleic acid-binding proteins"/>
    <property type="match status" value="1"/>
</dbReference>
<feature type="DNA-binding region" evidence="2">
    <location>
        <begin position="54"/>
        <end position="60"/>
    </location>
</feature>
<feature type="region of interest" description="Disordered" evidence="4">
    <location>
        <begin position="105"/>
        <end position="235"/>
    </location>
</feature>
<reference evidence="5 6" key="1">
    <citation type="submission" date="2020-04" db="EMBL/GenBank/DDBJ databases">
        <title>The first description of lens atrophy caused by putative novel Shewanella sp. that is a new emerging pathogen for cultured rainbow trout?</title>
        <authorList>
            <person name="Saticioglu I.B."/>
            <person name="Duman M."/>
            <person name="Altun S."/>
        </authorList>
    </citation>
    <scope>NUCLEOTIDE SEQUENCE [LARGE SCALE GENOMIC DNA]</scope>
    <source>
        <strain evidence="5 6">S-1</strain>
    </source>
</reference>
<dbReference type="PROSITE" id="PS50935">
    <property type="entry name" value="SSB"/>
    <property type="match status" value="1"/>
</dbReference>
<dbReference type="SUPFAM" id="SSF50249">
    <property type="entry name" value="Nucleic acid-binding proteins"/>
    <property type="match status" value="1"/>
</dbReference>
<comment type="function">
    <text evidence="2">Plays an important role in DNA replication, recombination and repair. Binds to ssDNA and to an array of partner proteins to recruit them to their sites of action during DNA metabolism.</text>
</comment>
<protein>
    <recommendedName>
        <fullName evidence="2 3">Single-stranded DNA-binding protein</fullName>
        <shortName evidence="2">SSB</shortName>
    </recommendedName>
</protein>
<feature type="compositionally biased region" description="Acidic residues" evidence="4">
    <location>
        <begin position="224"/>
        <end position="235"/>
    </location>
</feature>
<dbReference type="InterPro" id="IPR012340">
    <property type="entry name" value="NA-bd_OB-fold"/>
</dbReference>
<accession>A0ABX1KNH3</accession>
<gene>
    <name evidence="5" type="primary">ssb</name>
    <name evidence="5" type="ORF">HGO26_12900</name>
</gene>
<dbReference type="InterPro" id="IPR000424">
    <property type="entry name" value="Primosome_PriB/ssb"/>
</dbReference>
<sequence length="235" mass="25344">MASRGVNKVILVGNLGQDPEVRYMPNGNAVANITVATSESWKDQQGQQQERTEWHRVVLFGKLAEITGEYLRKGSQVYLEGKLQTRKWKDQSGQDRYSTEVVIDQSGSMQMLGSRGQGGQAQGAPMGGMPQNAGYQSAPQQAAPAQNQYAPAPQAAPAYQAPAQQQYAPPAPAQQQGYGQPQAQQPQQGGYAPKQQAAPAPAYQAPAAPAQRPAPQPQQNFTPDLDDGWDDDIPF</sequence>